<dbReference type="InterPro" id="IPR037099">
    <property type="entry name" value="Fum_R/Succ_DH_flav-like_C_sf"/>
</dbReference>
<name>N6XQM9_THAL4</name>
<evidence type="ECO:0000259" key="1">
    <source>
        <dbReference type="Pfam" id="PF02910"/>
    </source>
</evidence>
<dbReference type="InterPro" id="IPR015939">
    <property type="entry name" value="Fum_Rdtase/Succ_DH_flav-like_C"/>
</dbReference>
<dbReference type="AlphaFoldDB" id="N6XQM9"/>
<gene>
    <name evidence="2" type="ORF">C666_18080</name>
</gene>
<keyword evidence="3" id="KW-1185">Reference proteome</keyword>
<evidence type="ECO:0000313" key="3">
    <source>
        <dbReference type="Proteomes" id="UP000013232"/>
    </source>
</evidence>
<reference evidence="2 3" key="1">
    <citation type="submission" date="2012-09" db="EMBL/GenBank/DDBJ databases">
        <title>Draft Genome Sequences of 6 Strains from Genus Thauera.</title>
        <authorList>
            <person name="Liu B."/>
            <person name="Shapleigh J.P."/>
            <person name="Frostegard A.H."/>
        </authorList>
    </citation>
    <scope>NUCLEOTIDE SEQUENCE [LARGE SCALE GENOMIC DNA]</scope>
    <source>
        <strain evidence="3">47Lol / DSM 12138</strain>
    </source>
</reference>
<dbReference type="GO" id="GO:0016491">
    <property type="term" value="F:oxidoreductase activity"/>
    <property type="evidence" value="ECO:0007669"/>
    <property type="project" value="InterPro"/>
</dbReference>
<dbReference type="EMBL" id="AMXE01000128">
    <property type="protein sequence ID" value="ENO83981.1"/>
    <property type="molecule type" value="Genomic_DNA"/>
</dbReference>
<sequence>MRPVDGSRPVDSAALVQAVQRQVLPLEINYFRSEAGLRRALAEVDALWPEAGGQPQTGTPQQALRSREAAAMTAAARWIFTAALGRRETRASHTLAEYPATDPAQQHRLILSGVDRIALRPEAVPA</sequence>
<dbReference type="Pfam" id="PF02910">
    <property type="entry name" value="Succ_DH_flav_C"/>
    <property type="match status" value="1"/>
</dbReference>
<dbReference type="Gene3D" id="1.20.58.100">
    <property type="entry name" value="Fumarate reductase/succinate dehydrogenase flavoprotein-like, C-terminal domain"/>
    <property type="match status" value="1"/>
</dbReference>
<organism evidence="2 3">
    <name type="scientific">Thauera linaloolentis (strain DSM 12138 / JCM 21573 / CCUG 41526 / CIP 105981 / IAM 15112 / NBRC 102519 / 47Lol)</name>
    <dbReference type="NCBI Taxonomy" id="1123367"/>
    <lineage>
        <taxon>Bacteria</taxon>
        <taxon>Pseudomonadati</taxon>
        <taxon>Pseudomonadota</taxon>
        <taxon>Betaproteobacteria</taxon>
        <taxon>Rhodocyclales</taxon>
        <taxon>Zoogloeaceae</taxon>
        <taxon>Thauera</taxon>
    </lineage>
</organism>
<dbReference type="eggNOG" id="COG1053">
    <property type="taxonomic scope" value="Bacteria"/>
</dbReference>
<accession>N6XQM9</accession>
<proteinExistence type="predicted"/>
<comment type="caution">
    <text evidence="2">The sequence shown here is derived from an EMBL/GenBank/DDBJ whole genome shotgun (WGS) entry which is preliminary data.</text>
</comment>
<dbReference type="SUPFAM" id="SSF46977">
    <property type="entry name" value="Succinate dehydrogenase/fumarate reductase flavoprotein C-terminal domain"/>
    <property type="match status" value="1"/>
</dbReference>
<dbReference type="Proteomes" id="UP000013232">
    <property type="component" value="Unassembled WGS sequence"/>
</dbReference>
<protein>
    <submittedName>
        <fullName evidence="2">Fumarate reductase/succinate dehydrogenase flavoprotein domain-containing protein</fullName>
    </submittedName>
</protein>
<evidence type="ECO:0000313" key="2">
    <source>
        <dbReference type="EMBL" id="ENO83981.1"/>
    </source>
</evidence>
<feature type="domain" description="Fumarate reductase/succinate dehydrogenase flavoprotein-like C-terminal" evidence="1">
    <location>
        <begin position="27"/>
        <end position="104"/>
    </location>
</feature>